<keyword evidence="2" id="KW-0677">Repeat</keyword>
<dbReference type="CDD" id="cd22984">
    <property type="entry name" value="DD_CrRSP7-like"/>
    <property type="match status" value="1"/>
</dbReference>
<evidence type="ECO:0000259" key="3">
    <source>
        <dbReference type="PROSITE" id="PS50222"/>
    </source>
</evidence>
<dbReference type="GO" id="GO:0016460">
    <property type="term" value="C:myosin II complex"/>
    <property type="evidence" value="ECO:0007669"/>
    <property type="project" value="TreeGrafter"/>
</dbReference>
<dbReference type="InterPro" id="IPR002048">
    <property type="entry name" value="EF_hand_dom"/>
</dbReference>
<evidence type="ECO:0000256" key="1">
    <source>
        <dbReference type="ARBA" id="ARBA00020786"/>
    </source>
</evidence>
<dbReference type="EMBL" id="JNBR01000360">
    <property type="protein sequence ID" value="OQR94538.1"/>
    <property type="molecule type" value="Genomic_DNA"/>
</dbReference>
<dbReference type="Gene3D" id="1.10.238.10">
    <property type="entry name" value="EF-hand"/>
    <property type="match status" value="2"/>
</dbReference>
<comment type="caution">
    <text evidence="4">The sequence shown here is derived from an EMBL/GenBank/DDBJ whole genome shotgun (WGS) entry which is preliminary data.</text>
</comment>
<dbReference type="SUPFAM" id="SSF47391">
    <property type="entry name" value="Dimerization-anchoring domain of cAMP-dependent PK regulatory subunit"/>
    <property type="match status" value="1"/>
</dbReference>
<dbReference type="InterPro" id="IPR011992">
    <property type="entry name" value="EF-hand-dom_pair"/>
</dbReference>
<dbReference type="PANTHER" id="PTHR23048:SF0">
    <property type="entry name" value="CALMODULIN LIKE 3"/>
    <property type="match status" value="1"/>
</dbReference>
<dbReference type="Pfam" id="PF13833">
    <property type="entry name" value="EF-hand_8"/>
    <property type="match status" value="1"/>
</dbReference>
<sequence>MASRYAKTIKVPDGFPDTLRNFAREVLRQQEKLKSREDILQFGMKYFKDLAEKRAGIHNGPTFATEKYMTMADEEIDEFLWQVFRAADPANSGHVDITDFRKVFADIVDYLKLNPLERLRCATEIDELENATVPYTDFVTAASRIISTLKKRKNIESPSYDASSTREIVPGDIDCLFHGLLRDEFESLMREILRHIDLDNIGSVSRAEFLSCLQDGDVGLTRKEVNLVMYSVPDNGDNAIVYAEVLPELFDILLHAHANDLLETPRSEEAVETQLNKAFASGDEDGTGYLSFSALKTTLRLAGLGLTRIQTVALLSQAVEEEEDSVNYESFAKRIAPMVLRMVDYDTQTQIAAAVRSYRSSEDYFTVQGMNQHEFANALTIAFEAIDEGERGCLSRHDITEAIQNAFPGISRQHLSSLVALTDTNHASMDLEYGPVVHNGFQALQWLQEYAVLSAQVV</sequence>
<reference evidence="4 5" key="1">
    <citation type="journal article" date="2014" name="Genome Biol. Evol.">
        <title>The secreted proteins of Achlya hypogyna and Thraustotheca clavata identify the ancestral oomycete secretome and reveal gene acquisitions by horizontal gene transfer.</title>
        <authorList>
            <person name="Misner I."/>
            <person name="Blouin N."/>
            <person name="Leonard G."/>
            <person name="Richards T.A."/>
            <person name="Lane C.E."/>
        </authorList>
    </citation>
    <scope>NUCLEOTIDE SEQUENCE [LARGE SCALE GENOMIC DNA]</scope>
    <source>
        <strain evidence="4 5">ATCC 48635</strain>
    </source>
</reference>
<dbReference type="OrthoDB" id="252964at2759"/>
<organism evidence="4 5">
    <name type="scientific">Achlya hypogyna</name>
    <name type="common">Oomycete</name>
    <name type="synonym">Protoachlya hypogyna</name>
    <dbReference type="NCBI Taxonomy" id="1202772"/>
    <lineage>
        <taxon>Eukaryota</taxon>
        <taxon>Sar</taxon>
        <taxon>Stramenopiles</taxon>
        <taxon>Oomycota</taxon>
        <taxon>Saprolegniomycetes</taxon>
        <taxon>Saprolegniales</taxon>
        <taxon>Achlyaceae</taxon>
        <taxon>Achlya</taxon>
    </lineage>
</organism>
<evidence type="ECO:0000313" key="5">
    <source>
        <dbReference type="Proteomes" id="UP000243579"/>
    </source>
</evidence>
<name>A0A1V9Z952_ACHHY</name>
<feature type="domain" description="EF-hand" evidence="3">
    <location>
        <begin position="75"/>
        <end position="110"/>
    </location>
</feature>
<dbReference type="PANTHER" id="PTHR23048">
    <property type="entry name" value="MYOSIN LIGHT CHAIN 1, 3"/>
    <property type="match status" value="1"/>
</dbReference>
<dbReference type="SMART" id="SM00054">
    <property type="entry name" value="EFh"/>
    <property type="match status" value="3"/>
</dbReference>
<dbReference type="Gene3D" id="1.20.890.10">
    <property type="entry name" value="cAMP-dependent protein kinase regulatory subunit, dimerization-anchoring domain"/>
    <property type="match status" value="1"/>
</dbReference>
<feature type="domain" description="EF-hand" evidence="3">
    <location>
        <begin position="270"/>
        <end position="305"/>
    </location>
</feature>
<dbReference type="Proteomes" id="UP000243579">
    <property type="component" value="Unassembled WGS sequence"/>
</dbReference>
<dbReference type="STRING" id="1202772.A0A1V9Z952"/>
<evidence type="ECO:0000313" key="4">
    <source>
        <dbReference type="EMBL" id="OQR94538.1"/>
    </source>
</evidence>
<accession>A0A1V9Z952</accession>
<protein>
    <recommendedName>
        <fullName evidence="1">Calmodulin</fullName>
    </recommendedName>
</protein>
<evidence type="ECO:0000256" key="2">
    <source>
        <dbReference type="ARBA" id="ARBA00022737"/>
    </source>
</evidence>
<dbReference type="GO" id="GO:0005509">
    <property type="term" value="F:calcium ion binding"/>
    <property type="evidence" value="ECO:0007669"/>
    <property type="project" value="InterPro"/>
</dbReference>
<gene>
    <name evidence="4" type="ORF">ACHHYP_01133</name>
</gene>
<proteinExistence type="predicted"/>
<dbReference type="PROSITE" id="PS50222">
    <property type="entry name" value="EF_HAND_2"/>
    <property type="match status" value="3"/>
</dbReference>
<keyword evidence="5" id="KW-1185">Reference proteome</keyword>
<dbReference type="InterPro" id="IPR050230">
    <property type="entry name" value="CALM/Myosin/TropC-like"/>
</dbReference>
<dbReference type="SUPFAM" id="SSF47473">
    <property type="entry name" value="EF-hand"/>
    <property type="match status" value="2"/>
</dbReference>
<dbReference type="AlphaFoldDB" id="A0A1V9Z952"/>
<feature type="domain" description="EF-hand" evidence="3">
    <location>
        <begin position="184"/>
        <end position="219"/>
    </location>
</feature>